<dbReference type="Gene3D" id="4.10.280.10">
    <property type="entry name" value="Helix-loop-helix DNA-binding domain"/>
    <property type="match status" value="1"/>
</dbReference>
<name>A0AA35WD93_GEOBA</name>
<dbReference type="Pfam" id="PF00010">
    <property type="entry name" value="HLH"/>
    <property type="match status" value="1"/>
</dbReference>
<dbReference type="GO" id="GO:0000981">
    <property type="term" value="F:DNA-binding transcription factor activity, RNA polymerase II-specific"/>
    <property type="evidence" value="ECO:0007669"/>
    <property type="project" value="TreeGrafter"/>
</dbReference>
<evidence type="ECO:0000259" key="13">
    <source>
        <dbReference type="PROSITE" id="PS50888"/>
    </source>
</evidence>
<feature type="compositionally biased region" description="Low complexity" evidence="11">
    <location>
        <begin position="160"/>
        <end position="170"/>
    </location>
</feature>
<keyword evidence="9" id="KW-0804">Transcription</keyword>
<dbReference type="PROSITE" id="PS50888">
    <property type="entry name" value="BHLH"/>
    <property type="match status" value="1"/>
</dbReference>
<keyword evidence="10" id="KW-0539">Nucleus</keyword>
<dbReference type="GO" id="GO:0046983">
    <property type="term" value="F:protein dimerization activity"/>
    <property type="evidence" value="ECO:0007669"/>
    <property type="project" value="InterPro"/>
</dbReference>
<keyword evidence="6" id="KW-0805">Transcription regulation</keyword>
<feature type="compositionally biased region" description="Low complexity" evidence="11">
    <location>
        <begin position="186"/>
        <end position="195"/>
    </location>
</feature>
<keyword evidence="3 12" id="KW-0812">Transmembrane</keyword>
<reference evidence="14" key="1">
    <citation type="submission" date="2023-03" db="EMBL/GenBank/DDBJ databases">
        <authorList>
            <person name="Steffen K."/>
            <person name="Cardenas P."/>
        </authorList>
    </citation>
    <scope>NUCLEOTIDE SEQUENCE</scope>
</reference>
<protein>
    <submittedName>
        <fullName evidence="14">Sterol regulatory element-binding protein 2</fullName>
    </submittedName>
</protein>
<dbReference type="SUPFAM" id="SSF47459">
    <property type="entry name" value="HLH, helix-loop-helix DNA-binding domain"/>
    <property type="match status" value="1"/>
</dbReference>
<dbReference type="GO" id="GO:0005789">
    <property type="term" value="C:endoplasmic reticulum membrane"/>
    <property type="evidence" value="ECO:0007669"/>
    <property type="project" value="UniProtKB-SubCell"/>
</dbReference>
<feature type="compositionally biased region" description="Pro residues" evidence="11">
    <location>
        <begin position="171"/>
        <end position="185"/>
    </location>
</feature>
<evidence type="ECO:0000256" key="11">
    <source>
        <dbReference type="SAM" id="MobiDB-lite"/>
    </source>
</evidence>
<evidence type="ECO:0000256" key="3">
    <source>
        <dbReference type="ARBA" id="ARBA00022692"/>
    </source>
</evidence>
<evidence type="ECO:0000256" key="9">
    <source>
        <dbReference type="ARBA" id="ARBA00023163"/>
    </source>
</evidence>
<feature type="compositionally biased region" description="Polar residues" evidence="11">
    <location>
        <begin position="204"/>
        <end position="214"/>
    </location>
</feature>
<evidence type="ECO:0000313" key="15">
    <source>
        <dbReference type="Proteomes" id="UP001174909"/>
    </source>
</evidence>
<gene>
    <name evidence="14" type="ORF">GBAR_LOCUS10445</name>
</gene>
<feature type="compositionally biased region" description="Basic and acidic residues" evidence="11">
    <location>
        <begin position="292"/>
        <end position="305"/>
    </location>
</feature>
<dbReference type="SMART" id="SM00353">
    <property type="entry name" value="HLH"/>
    <property type="match status" value="1"/>
</dbReference>
<proteinExistence type="predicted"/>
<dbReference type="AlphaFoldDB" id="A0AA35WD93"/>
<feature type="compositionally biased region" description="Polar residues" evidence="11">
    <location>
        <begin position="239"/>
        <end position="248"/>
    </location>
</feature>
<evidence type="ECO:0000256" key="4">
    <source>
        <dbReference type="ARBA" id="ARBA00022824"/>
    </source>
</evidence>
<feature type="domain" description="BHLH" evidence="13">
    <location>
        <begin position="263"/>
        <end position="329"/>
    </location>
</feature>
<comment type="caution">
    <text evidence="14">The sequence shown here is derived from an EMBL/GenBank/DDBJ whole genome shotgun (WGS) entry which is preliminary data.</text>
</comment>
<feature type="transmembrane region" description="Helical" evidence="12">
    <location>
        <begin position="417"/>
        <end position="437"/>
    </location>
</feature>
<evidence type="ECO:0000256" key="6">
    <source>
        <dbReference type="ARBA" id="ARBA00023015"/>
    </source>
</evidence>
<dbReference type="InterPro" id="IPR036638">
    <property type="entry name" value="HLH_DNA-bd_sf"/>
</dbReference>
<keyword evidence="7" id="KW-0238">DNA-binding</keyword>
<feature type="region of interest" description="Disordered" evidence="11">
    <location>
        <begin position="292"/>
        <end position="311"/>
    </location>
</feature>
<dbReference type="GO" id="GO:0000978">
    <property type="term" value="F:RNA polymerase II cis-regulatory region sequence-specific DNA binding"/>
    <property type="evidence" value="ECO:0007669"/>
    <property type="project" value="TreeGrafter"/>
</dbReference>
<evidence type="ECO:0000256" key="10">
    <source>
        <dbReference type="ARBA" id="ARBA00023242"/>
    </source>
</evidence>
<keyword evidence="8 12" id="KW-0472">Membrane</keyword>
<sequence>MDWDEKEEMAACGGYGIKCDPDMSFGPDSYPPVYQCEQQPLAEPPCDMDLAGFLEMDDKMLSELAAGTSKVPTSSNNEWTSLFDDVLDPSTGLPLMGHPSVPPLSPLGAPAVSPMDSWVLEETKKLEAQQRVQQRKLLDLKQTLIKTEILKNQLQIHASISQQQHLQHQLSPPPPLHPSPSPPAHNPASSAPLHPGTTGRGARSNYTFPHSNGVLTPEKTEMKKTPKLPITRLPPKPHPTTNGENNQDTIEDSPPGSPPHDPEKRKVHNLIEKKYRSSINDRIGLLRDMVSKHSKDNKKELEKSKSCRSVPQLQKSAVLQKTIDFIRHLETTIKRLSEENRQLKEMLAKATGQPHLAGYSQSPPVTPPSMSPRSSVSGEDSGVPPSSPDCDSGNSSPLPGSHNPFLPFHPSLPSSTMPHLLMCVLLVAVFFVNPLYFTGHHSHIMEATPLEA</sequence>
<dbReference type="GO" id="GO:0005634">
    <property type="term" value="C:nucleus"/>
    <property type="evidence" value="ECO:0007669"/>
    <property type="project" value="UniProtKB-SubCell"/>
</dbReference>
<evidence type="ECO:0000256" key="1">
    <source>
        <dbReference type="ARBA" id="ARBA00004123"/>
    </source>
</evidence>
<evidence type="ECO:0000256" key="7">
    <source>
        <dbReference type="ARBA" id="ARBA00023125"/>
    </source>
</evidence>
<dbReference type="PANTHER" id="PTHR46062">
    <property type="entry name" value="STEROL REGULATORY ELEMENT-BINDING PROTEIN"/>
    <property type="match status" value="1"/>
</dbReference>
<evidence type="ECO:0000313" key="14">
    <source>
        <dbReference type="EMBL" id="CAI8017123.1"/>
    </source>
</evidence>
<keyword evidence="15" id="KW-1185">Reference proteome</keyword>
<evidence type="ECO:0000256" key="8">
    <source>
        <dbReference type="ARBA" id="ARBA00023136"/>
    </source>
</evidence>
<comment type="subcellular location">
    <subcellularLocation>
        <location evidence="2">Endoplasmic reticulum membrane</location>
        <topology evidence="2">Multi-pass membrane protein</topology>
    </subcellularLocation>
    <subcellularLocation>
        <location evidence="1">Nucleus</location>
    </subcellularLocation>
</comment>
<dbReference type="InterPro" id="IPR011598">
    <property type="entry name" value="bHLH_dom"/>
</dbReference>
<keyword evidence="5 12" id="KW-1133">Transmembrane helix</keyword>
<dbReference type="PANTHER" id="PTHR46062:SF1">
    <property type="entry name" value="LP12374P"/>
    <property type="match status" value="1"/>
</dbReference>
<keyword evidence="4" id="KW-0256">Endoplasmic reticulum</keyword>
<dbReference type="Proteomes" id="UP001174909">
    <property type="component" value="Unassembled WGS sequence"/>
</dbReference>
<evidence type="ECO:0000256" key="2">
    <source>
        <dbReference type="ARBA" id="ARBA00004477"/>
    </source>
</evidence>
<feature type="region of interest" description="Disordered" evidence="11">
    <location>
        <begin position="160"/>
        <end position="264"/>
    </location>
</feature>
<feature type="region of interest" description="Disordered" evidence="11">
    <location>
        <begin position="351"/>
        <end position="398"/>
    </location>
</feature>
<organism evidence="14 15">
    <name type="scientific">Geodia barretti</name>
    <name type="common">Barrett's horny sponge</name>
    <dbReference type="NCBI Taxonomy" id="519541"/>
    <lineage>
        <taxon>Eukaryota</taxon>
        <taxon>Metazoa</taxon>
        <taxon>Porifera</taxon>
        <taxon>Demospongiae</taxon>
        <taxon>Heteroscleromorpha</taxon>
        <taxon>Tetractinellida</taxon>
        <taxon>Astrophorina</taxon>
        <taxon>Geodiidae</taxon>
        <taxon>Geodia</taxon>
    </lineage>
</organism>
<dbReference type="EMBL" id="CASHTH010001594">
    <property type="protein sequence ID" value="CAI8017123.1"/>
    <property type="molecule type" value="Genomic_DNA"/>
</dbReference>
<evidence type="ECO:0000256" key="12">
    <source>
        <dbReference type="SAM" id="Phobius"/>
    </source>
</evidence>
<accession>A0AA35WD93</accession>
<evidence type="ECO:0000256" key="5">
    <source>
        <dbReference type="ARBA" id="ARBA00022989"/>
    </source>
</evidence>